<dbReference type="RefSeq" id="WP_062737177.1">
    <property type="nucleotide sequence ID" value="NZ_BJZS01000146.1"/>
</dbReference>
<reference evidence="1 2" key="1">
    <citation type="submission" date="2019-07" db="EMBL/GenBank/DDBJ databases">
        <title>Whole genome shotgun sequence of Kocuria turfanensis NBRC 107627.</title>
        <authorList>
            <person name="Hosoyama A."/>
            <person name="Uohara A."/>
            <person name="Ohji S."/>
            <person name="Ichikawa N."/>
        </authorList>
    </citation>
    <scope>NUCLEOTIDE SEQUENCE [LARGE SCALE GENOMIC DNA]</scope>
    <source>
        <strain evidence="1 2">NBRC 107627</strain>
    </source>
</reference>
<keyword evidence="2" id="KW-1185">Reference proteome</keyword>
<protein>
    <submittedName>
        <fullName evidence="1">Uncharacterized protein</fullName>
    </submittedName>
</protein>
<evidence type="ECO:0000313" key="1">
    <source>
        <dbReference type="EMBL" id="GEO97546.1"/>
    </source>
</evidence>
<name>A0A512IIJ7_9MICC</name>
<dbReference type="AlphaFoldDB" id="A0A512IIJ7"/>
<dbReference type="Proteomes" id="UP000321103">
    <property type="component" value="Unassembled WGS sequence"/>
</dbReference>
<dbReference type="EMBL" id="BJZS01000146">
    <property type="protein sequence ID" value="GEO97546.1"/>
    <property type="molecule type" value="Genomic_DNA"/>
</dbReference>
<comment type="caution">
    <text evidence="1">The sequence shown here is derived from an EMBL/GenBank/DDBJ whole genome shotgun (WGS) entry which is preliminary data.</text>
</comment>
<evidence type="ECO:0000313" key="2">
    <source>
        <dbReference type="Proteomes" id="UP000321103"/>
    </source>
</evidence>
<accession>A0A512IIJ7</accession>
<gene>
    <name evidence="1" type="ORF">KTU01_36690</name>
</gene>
<proteinExistence type="predicted"/>
<sequence>MLSSWSESIGPALVLVTVGTMPMTHYRRMSPAQAEAALEEFLSERVPALQRLRAELAAQGMDPEAALDGTAASLTPLWAWITGRRAELAADPTVEDAVEPRERWSSWARHTVTSMHVPSATMFVLLDGLVSYLAQVMILGAPTAAWGLGSPGDPRHHLHQHPVLLGGGQQIFVPTLPMAGMLRLKRGEPSLGENELAEYAAAMIAALHDEHPPLMVDPPVLVVAAPTGFDVGVRADIAGQHPGLVARLATELAAQDGVTAVDRTATDALEANAPGWDPEDLQRWVSGWLRIYLPFDR</sequence>
<organism evidence="1 2">
    <name type="scientific">Kocuria turfanensis</name>
    <dbReference type="NCBI Taxonomy" id="388357"/>
    <lineage>
        <taxon>Bacteria</taxon>
        <taxon>Bacillati</taxon>
        <taxon>Actinomycetota</taxon>
        <taxon>Actinomycetes</taxon>
        <taxon>Micrococcales</taxon>
        <taxon>Micrococcaceae</taxon>
        <taxon>Kocuria</taxon>
    </lineage>
</organism>